<dbReference type="InterPro" id="IPR011010">
    <property type="entry name" value="DNA_brk_join_enz"/>
</dbReference>
<comment type="caution">
    <text evidence="3">The sequence shown here is derived from an EMBL/GenBank/DDBJ whole genome shotgun (WGS) entry which is preliminary data.</text>
</comment>
<feature type="non-terminal residue" evidence="3">
    <location>
        <position position="1"/>
    </location>
</feature>
<sequence length="80" mass="8515">GKLLSEDDLVFGNVDGTPMDPGTLTHNFARIARRAGLSGTRFHDLRHTFASLMLLAGVHPKIVSEALGHSSVAFTLVGCI</sequence>
<accession>X1S870</accession>
<dbReference type="Pfam" id="PF00589">
    <property type="entry name" value="Phage_integrase"/>
    <property type="match status" value="1"/>
</dbReference>
<name>X1S870_9ZZZZ</name>
<dbReference type="EMBL" id="BARW01001005">
    <property type="protein sequence ID" value="GAI71620.1"/>
    <property type="molecule type" value="Genomic_DNA"/>
</dbReference>
<dbReference type="SUPFAM" id="SSF56349">
    <property type="entry name" value="DNA breaking-rejoining enzymes"/>
    <property type="match status" value="1"/>
</dbReference>
<dbReference type="InterPro" id="IPR002104">
    <property type="entry name" value="Integrase_catalytic"/>
</dbReference>
<dbReference type="Gene3D" id="1.10.443.10">
    <property type="entry name" value="Intergrase catalytic core"/>
    <property type="match status" value="1"/>
</dbReference>
<reference evidence="3" key="1">
    <citation type="journal article" date="2014" name="Front. Microbiol.">
        <title>High frequency of phylogenetically diverse reductive dehalogenase-homologous genes in deep subseafloor sedimentary metagenomes.</title>
        <authorList>
            <person name="Kawai M."/>
            <person name="Futagami T."/>
            <person name="Toyoda A."/>
            <person name="Takaki Y."/>
            <person name="Nishi S."/>
            <person name="Hori S."/>
            <person name="Arai W."/>
            <person name="Tsubouchi T."/>
            <person name="Morono Y."/>
            <person name="Uchiyama I."/>
            <person name="Ito T."/>
            <person name="Fujiyama A."/>
            <person name="Inagaki F."/>
            <person name="Takami H."/>
        </authorList>
    </citation>
    <scope>NUCLEOTIDE SEQUENCE</scope>
    <source>
        <strain evidence="3">Expedition CK06-06</strain>
    </source>
</reference>
<protein>
    <recommendedName>
        <fullName evidence="2">Tyr recombinase domain-containing protein</fullName>
    </recommendedName>
</protein>
<dbReference type="InterPro" id="IPR013762">
    <property type="entry name" value="Integrase-like_cat_sf"/>
</dbReference>
<evidence type="ECO:0000259" key="2">
    <source>
        <dbReference type="PROSITE" id="PS51898"/>
    </source>
</evidence>
<organism evidence="3">
    <name type="scientific">marine sediment metagenome</name>
    <dbReference type="NCBI Taxonomy" id="412755"/>
    <lineage>
        <taxon>unclassified sequences</taxon>
        <taxon>metagenomes</taxon>
        <taxon>ecological metagenomes</taxon>
    </lineage>
</organism>
<dbReference type="AlphaFoldDB" id="X1S870"/>
<evidence type="ECO:0000313" key="3">
    <source>
        <dbReference type="EMBL" id="GAI71620.1"/>
    </source>
</evidence>
<dbReference type="GO" id="GO:0015074">
    <property type="term" value="P:DNA integration"/>
    <property type="evidence" value="ECO:0007669"/>
    <property type="project" value="InterPro"/>
</dbReference>
<evidence type="ECO:0000256" key="1">
    <source>
        <dbReference type="ARBA" id="ARBA00023172"/>
    </source>
</evidence>
<dbReference type="GO" id="GO:0003677">
    <property type="term" value="F:DNA binding"/>
    <property type="evidence" value="ECO:0007669"/>
    <property type="project" value="InterPro"/>
</dbReference>
<keyword evidence="1" id="KW-0233">DNA recombination</keyword>
<dbReference type="PROSITE" id="PS51898">
    <property type="entry name" value="TYR_RECOMBINASE"/>
    <property type="match status" value="1"/>
</dbReference>
<gene>
    <name evidence="3" type="ORF">S12H4_03538</name>
</gene>
<feature type="domain" description="Tyr recombinase" evidence="2">
    <location>
        <begin position="1"/>
        <end position="80"/>
    </location>
</feature>
<proteinExistence type="predicted"/>
<dbReference type="GO" id="GO:0006310">
    <property type="term" value="P:DNA recombination"/>
    <property type="evidence" value="ECO:0007669"/>
    <property type="project" value="UniProtKB-KW"/>
</dbReference>